<accession>A0A3D9LN43</accession>
<keyword evidence="2" id="KW-1185">Reference proteome</keyword>
<dbReference type="AlphaFoldDB" id="A0A3D9LN43"/>
<proteinExistence type="predicted"/>
<comment type="caution">
    <text evidence="1">The sequence shown here is derived from an EMBL/GenBank/DDBJ whole genome shotgun (WGS) entry which is preliminary data.</text>
</comment>
<dbReference type="Proteomes" id="UP000256919">
    <property type="component" value="Unassembled WGS sequence"/>
</dbReference>
<reference evidence="1 2" key="1">
    <citation type="submission" date="2018-07" db="EMBL/GenBank/DDBJ databases">
        <title>Genomic Encyclopedia of Type Strains, Phase III (KMG-III): the genomes of soil and plant-associated and newly described type strains.</title>
        <authorList>
            <person name="Whitman W."/>
        </authorList>
    </citation>
    <scope>NUCLEOTIDE SEQUENCE [LARGE SCALE GENOMIC DNA]</scope>
    <source>
        <strain evidence="1 2">CECT 7948</strain>
    </source>
</reference>
<sequence>MKTENIQNQLATQISNHNTTWGNLLANTNFGNEASSYWTVTLQPIHISVDCINNSFAFKNAKFLFDVNIGISSGDDIRLFTKQVSGHGTFLFVDAKIIQLQTLILN</sequence>
<dbReference type="RefSeq" id="WP_115811730.1">
    <property type="nucleotide sequence ID" value="NZ_QREI01000008.1"/>
</dbReference>
<gene>
    <name evidence="1" type="ORF">DFQ09_10816</name>
</gene>
<protein>
    <submittedName>
        <fullName evidence="1">Uncharacterized protein</fullName>
    </submittedName>
</protein>
<evidence type="ECO:0000313" key="1">
    <source>
        <dbReference type="EMBL" id="REE08140.1"/>
    </source>
</evidence>
<organism evidence="1 2">
    <name type="scientific">Winogradskyella pacifica</name>
    <dbReference type="NCBI Taxonomy" id="664642"/>
    <lineage>
        <taxon>Bacteria</taxon>
        <taxon>Pseudomonadati</taxon>
        <taxon>Bacteroidota</taxon>
        <taxon>Flavobacteriia</taxon>
        <taxon>Flavobacteriales</taxon>
        <taxon>Flavobacteriaceae</taxon>
        <taxon>Winogradskyella</taxon>
    </lineage>
</organism>
<dbReference type="EMBL" id="QREI01000008">
    <property type="protein sequence ID" value="REE08140.1"/>
    <property type="molecule type" value="Genomic_DNA"/>
</dbReference>
<dbReference type="OrthoDB" id="1442019at2"/>
<name>A0A3D9LN43_9FLAO</name>
<evidence type="ECO:0000313" key="2">
    <source>
        <dbReference type="Proteomes" id="UP000256919"/>
    </source>
</evidence>